<feature type="non-terminal residue" evidence="1">
    <location>
        <position position="1"/>
    </location>
</feature>
<dbReference type="AlphaFoldDB" id="A0A3P7LX85"/>
<reference evidence="1 2" key="1">
    <citation type="submission" date="2018-11" db="EMBL/GenBank/DDBJ databases">
        <authorList>
            <consortium name="Pathogen Informatics"/>
        </authorList>
    </citation>
    <scope>NUCLEOTIDE SEQUENCE [LARGE SCALE GENOMIC DNA]</scope>
</reference>
<evidence type="ECO:0000313" key="2">
    <source>
        <dbReference type="Proteomes" id="UP000270094"/>
    </source>
</evidence>
<protein>
    <submittedName>
        <fullName evidence="1">Uncharacterized protein</fullName>
    </submittedName>
</protein>
<dbReference type="Proteomes" id="UP000270094">
    <property type="component" value="Unassembled WGS sequence"/>
</dbReference>
<organism evidence="1 2">
    <name type="scientific">Strongylus vulgaris</name>
    <name type="common">Blood worm</name>
    <dbReference type="NCBI Taxonomy" id="40348"/>
    <lineage>
        <taxon>Eukaryota</taxon>
        <taxon>Metazoa</taxon>
        <taxon>Ecdysozoa</taxon>
        <taxon>Nematoda</taxon>
        <taxon>Chromadorea</taxon>
        <taxon>Rhabditida</taxon>
        <taxon>Rhabditina</taxon>
        <taxon>Rhabditomorpha</taxon>
        <taxon>Strongyloidea</taxon>
        <taxon>Strongylidae</taxon>
        <taxon>Strongylus</taxon>
    </lineage>
</organism>
<name>A0A3P7LX85_STRVU</name>
<accession>A0A3P7LX85</accession>
<evidence type="ECO:0000313" key="1">
    <source>
        <dbReference type="EMBL" id="VDM83708.1"/>
    </source>
</evidence>
<proteinExistence type="predicted"/>
<gene>
    <name evidence="1" type="ORF">SVUK_LOCUS18706</name>
</gene>
<dbReference type="OrthoDB" id="5846381at2759"/>
<dbReference type="EMBL" id="UYYB01124778">
    <property type="protein sequence ID" value="VDM83708.1"/>
    <property type="molecule type" value="Genomic_DNA"/>
</dbReference>
<keyword evidence="2" id="KW-1185">Reference proteome</keyword>
<sequence length="136" mass="15071">TSSQDNCFPKPSGGCKCNVDLGHGEEVREFSEDADCKKSLEKQTAEHKKELNEEIKEKFGDFKENCFPKPSGGCKCNERDAEGNEPLREFWVMPAEFGCLCVIGKTAEGRDITERRMKDADCKCKDGERGPGCPAA</sequence>